<dbReference type="Proteomes" id="UP000294650">
    <property type="component" value="Unassembled WGS sequence"/>
</dbReference>
<dbReference type="InterPro" id="IPR050624">
    <property type="entry name" value="HTH-type_Tx_Regulator"/>
</dbReference>
<dbReference type="EMBL" id="SMAN01000027">
    <property type="protein sequence ID" value="TCT17599.1"/>
    <property type="molecule type" value="Genomic_DNA"/>
</dbReference>
<name>A0A4R3MQ37_9BACI</name>
<sequence>MTSELKEKIIETSLALFEKHGFHGVTVKDIVEACGTSKGGFYHHFQSKDELLYVIHDKFISYVLTKAHQAKDTYDTPTLQLYAIIQSFVKVFDLYKPHISVFYQESLYLKPRFDHLIKKKRDQYKKILFDVIRNGQEKGEFRKELVAEITGMSILGMVNWTHKWYKRDGEKTIEEIAAIFADIILNGILTEDAKERYHPLLHQSPVMKNQF</sequence>
<proteinExistence type="predicted"/>
<evidence type="ECO:0000259" key="4">
    <source>
        <dbReference type="PROSITE" id="PS50977"/>
    </source>
</evidence>
<accession>A0A4R3MQ37</accession>
<reference evidence="5 6" key="1">
    <citation type="submission" date="2019-03" db="EMBL/GenBank/DDBJ databases">
        <title>Genomic Encyclopedia of Type Strains, Phase IV (KMG-IV): sequencing the most valuable type-strain genomes for metagenomic binning, comparative biology and taxonomic classification.</title>
        <authorList>
            <person name="Goeker M."/>
        </authorList>
    </citation>
    <scope>NUCLEOTIDE SEQUENCE [LARGE SCALE GENOMIC DNA]</scope>
    <source>
        <strain evidence="5 6">DSM 25894</strain>
    </source>
</reference>
<dbReference type="InterPro" id="IPR036271">
    <property type="entry name" value="Tet_transcr_reg_TetR-rel_C_sf"/>
</dbReference>
<keyword evidence="1" id="KW-0678">Repressor</keyword>
<evidence type="ECO:0000256" key="3">
    <source>
        <dbReference type="PROSITE-ProRule" id="PRU00335"/>
    </source>
</evidence>
<dbReference type="InterPro" id="IPR041490">
    <property type="entry name" value="KstR2_TetR_C"/>
</dbReference>
<dbReference type="Gene3D" id="1.10.10.60">
    <property type="entry name" value="Homeodomain-like"/>
    <property type="match status" value="1"/>
</dbReference>
<comment type="caution">
    <text evidence="5">The sequence shown here is derived from an EMBL/GenBank/DDBJ whole genome shotgun (WGS) entry which is preliminary data.</text>
</comment>
<organism evidence="5 6">
    <name type="scientific">Melghiribacillus thermohalophilus</name>
    <dbReference type="NCBI Taxonomy" id="1324956"/>
    <lineage>
        <taxon>Bacteria</taxon>
        <taxon>Bacillati</taxon>
        <taxon>Bacillota</taxon>
        <taxon>Bacilli</taxon>
        <taxon>Bacillales</taxon>
        <taxon>Bacillaceae</taxon>
        <taxon>Melghiribacillus</taxon>
    </lineage>
</organism>
<dbReference type="PANTHER" id="PTHR43479">
    <property type="entry name" value="ACREF/ENVCD OPERON REPRESSOR-RELATED"/>
    <property type="match status" value="1"/>
</dbReference>
<dbReference type="OrthoDB" id="9814200at2"/>
<dbReference type="InterPro" id="IPR009057">
    <property type="entry name" value="Homeodomain-like_sf"/>
</dbReference>
<dbReference type="AlphaFoldDB" id="A0A4R3MQ37"/>
<feature type="DNA-binding region" description="H-T-H motif" evidence="3">
    <location>
        <begin position="26"/>
        <end position="45"/>
    </location>
</feature>
<evidence type="ECO:0000313" key="5">
    <source>
        <dbReference type="EMBL" id="TCT17599.1"/>
    </source>
</evidence>
<dbReference type="RefSeq" id="WP_132372903.1">
    <property type="nucleotide sequence ID" value="NZ_SMAN01000027.1"/>
</dbReference>
<keyword evidence="6" id="KW-1185">Reference proteome</keyword>
<dbReference type="SUPFAM" id="SSF48498">
    <property type="entry name" value="Tetracyclin repressor-like, C-terminal domain"/>
    <property type="match status" value="1"/>
</dbReference>
<keyword evidence="2 3" id="KW-0238">DNA-binding</keyword>
<evidence type="ECO:0000313" key="6">
    <source>
        <dbReference type="Proteomes" id="UP000294650"/>
    </source>
</evidence>
<dbReference type="GO" id="GO:0003677">
    <property type="term" value="F:DNA binding"/>
    <property type="evidence" value="ECO:0007669"/>
    <property type="project" value="UniProtKB-UniRule"/>
</dbReference>
<dbReference type="InterPro" id="IPR001647">
    <property type="entry name" value="HTH_TetR"/>
</dbReference>
<dbReference type="Pfam" id="PF00440">
    <property type="entry name" value="TetR_N"/>
    <property type="match status" value="1"/>
</dbReference>
<evidence type="ECO:0000256" key="1">
    <source>
        <dbReference type="ARBA" id="ARBA00022491"/>
    </source>
</evidence>
<dbReference type="Pfam" id="PF17932">
    <property type="entry name" value="TetR_C_24"/>
    <property type="match status" value="1"/>
</dbReference>
<dbReference type="SUPFAM" id="SSF46689">
    <property type="entry name" value="Homeodomain-like"/>
    <property type="match status" value="1"/>
</dbReference>
<dbReference type="PRINTS" id="PR00455">
    <property type="entry name" value="HTHTETR"/>
</dbReference>
<gene>
    <name evidence="5" type="ORF">EDD68_12717</name>
</gene>
<protein>
    <submittedName>
        <fullName evidence="5">TetR family transcriptional regulator</fullName>
    </submittedName>
</protein>
<evidence type="ECO:0000256" key="2">
    <source>
        <dbReference type="ARBA" id="ARBA00023125"/>
    </source>
</evidence>
<dbReference type="PANTHER" id="PTHR43479:SF11">
    <property type="entry name" value="ACREF_ENVCD OPERON REPRESSOR-RELATED"/>
    <property type="match status" value="1"/>
</dbReference>
<dbReference type="Gene3D" id="1.10.357.10">
    <property type="entry name" value="Tetracycline Repressor, domain 2"/>
    <property type="match status" value="1"/>
</dbReference>
<feature type="domain" description="HTH tetR-type" evidence="4">
    <location>
        <begin position="3"/>
        <end position="63"/>
    </location>
</feature>
<dbReference type="PROSITE" id="PS50977">
    <property type="entry name" value="HTH_TETR_2"/>
    <property type="match status" value="1"/>
</dbReference>